<dbReference type="EMBL" id="GBRH01161813">
    <property type="protein sequence ID" value="JAE36083.1"/>
    <property type="molecule type" value="Transcribed_RNA"/>
</dbReference>
<name>A0A0A9HT61_ARUDO</name>
<protein>
    <submittedName>
        <fullName evidence="1">Uncharacterized protein</fullName>
    </submittedName>
</protein>
<dbReference type="AlphaFoldDB" id="A0A0A9HT61"/>
<evidence type="ECO:0000313" key="1">
    <source>
        <dbReference type="EMBL" id="JAE36083.1"/>
    </source>
</evidence>
<reference evidence="1" key="1">
    <citation type="submission" date="2014-09" db="EMBL/GenBank/DDBJ databases">
        <authorList>
            <person name="Magalhaes I.L.F."/>
            <person name="Oliveira U."/>
            <person name="Santos F.R."/>
            <person name="Vidigal T.H.D.A."/>
            <person name="Brescovit A.D."/>
            <person name="Santos A.J."/>
        </authorList>
    </citation>
    <scope>NUCLEOTIDE SEQUENCE</scope>
    <source>
        <tissue evidence="1">Shoot tissue taken approximately 20 cm above the soil surface</tissue>
    </source>
</reference>
<accession>A0A0A9HT61</accession>
<reference evidence="1" key="2">
    <citation type="journal article" date="2015" name="Data Brief">
        <title>Shoot transcriptome of the giant reed, Arundo donax.</title>
        <authorList>
            <person name="Barrero R.A."/>
            <person name="Guerrero F.D."/>
            <person name="Moolhuijzen P."/>
            <person name="Goolsby J.A."/>
            <person name="Tidwell J."/>
            <person name="Bellgard S.E."/>
            <person name="Bellgard M.I."/>
        </authorList>
    </citation>
    <scope>NUCLEOTIDE SEQUENCE</scope>
    <source>
        <tissue evidence="1">Shoot tissue taken approximately 20 cm above the soil surface</tissue>
    </source>
</reference>
<organism evidence="1">
    <name type="scientific">Arundo donax</name>
    <name type="common">Giant reed</name>
    <name type="synonym">Donax arundinaceus</name>
    <dbReference type="NCBI Taxonomy" id="35708"/>
    <lineage>
        <taxon>Eukaryota</taxon>
        <taxon>Viridiplantae</taxon>
        <taxon>Streptophyta</taxon>
        <taxon>Embryophyta</taxon>
        <taxon>Tracheophyta</taxon>
        <taxon>Spermatophyta</taxon>
        <taxon>Magnoliopsida</taxon>
        <taxon>Liliopsida</taxon>
        <taxon>Poales</taxon>
        <taxon>Poaceae</taxon>
        <taxon>PACMAD clade</taxon>
        <taxon>Arundinoideae</taxon>
        <taxon>Arundineae</taxon>
        <taxon>Arundo</taxon>
    </lineage>
</organism>
<proteinExistence type="predicted"/>
<sequence>MMMDISRNDLFHCTKPPCSIEALFVSSVCSVAYSTLVHCTQQICRNISEAFANLHTFTCSARFMYG</sequence>